<dbReference type="PANTHER" id="PTHR24049">
    <property type="entry name" value="CRUMBS FAMILY MEMBER"/>
    <property type="match status" value="1"/>
</dbReference>
<evidence type="ECO:0000256" key="1">
    <source>
        <dbReference type="ARBA" id="ARBA00022536"/>
    </source>
</evidence>
<dbReference type="GO" id="GO:0005886">
    <property type="term" value="C:plasma membrane"/>
    <property type="evidence" value="ECO:0007669"/>
    <property type="project" value="TreeGrafter"/>
</dbReference>
<comment type="caution">
    <text evidence="6">Lacks conserved residue(s) required for the propagation of feature annotation.</text>
</comment>
<dbReference type="FunFam" id="2.10.25.10:FF:000012">
    <property type="entry name" value="Delta-like protein"/>
    <property type="match status" value="1"/>
</dbReference>
<dbReference type="Gene3D" id="2.10.25.10">
    <property type="entry name" value="Laminin"/>
    <property type="match status" value="3"/>
</dbReference>
<dbReference type="SUPFAM" id="SSF57196">
    <property type="entry name" value="EGF/Laminin"/>
    <property type="match status" value="3"/>
</dbReference>
<dbReference type="CDD" id="cd00054">
    <property type="entry name" value="EGF_CA"/>
    <property type="match status" value="2"/>
</dbReference>
<feature type="disulfide bond" evidence="6">
    <location>
        <begin position="29"/>
        <end position="38"/>
    </location>
</feature>
<evidence type="ECO:0000259" key="7">
    <source>
        <dbReference type="PROSITE" id="PS50026"/>
    </source>
</evidence>
<organism evidence="8 9">
    <name type="scientific">Stichopus japonicus</name>
    <name type="common">Sea cucumber</name>
    <dbReference type="NCBI Taxonomy" id="307972"/>
    <lineage>
        <taxon>Eukaryota</taxon>
        <taxon>Metazoa</taxon>
        <taxon>Echinodermata</taxon>
        <taxon>Eleutherozoa</taxon>
        <taxon>Echinozoa</taxon>
        <taxon>Holothuroidea</taxon>
        <taxon>Aspidochirotacea</taxon>
        <taxon>Aspidochirotida</taxon>
        <taxon>Stichopodidae</taxon>
        <taxon>Apostichopus</taxon>
    </lineage>
</organism>
<feature type="non-terminal residue" evidence="8">
    <location>
        <position position="1"/>
    </location>
</feature>
<evidence type="ECO:0000256" key="6">
    <source>
        <dbReference type="PROSITE-ProRule" id="PRU00076"/>
    </source>
</evidence>
<keyword evidence="3" id="KW-0677">Repeat</keyword>
<sequence length="115" mass="12224">NPCISDPCYNQAGCQPVIVNAATDFACDCLPSFYGTQCELGSPCDSNPCFYGGTCLELGVSFVCQCHQGYAGQQCGEIIPPCQSDPCQNDGSCITIDFTYACICPPEYVGTNCEE</sequence>
<evidence type="ECO:0000256" key="4">
    <source>
        <dbReference type="ARBA" id="ARBA00023157"/>
    </source>
</evidence>
<dbReference type="OrthoDB" id="283575at2759"/>
<keyword evidence="2" id="KW-0732">Signal</keyword>
<dbReference type="AlphaFoldDB" id="A0A2G8JKZ4"/>
<dbReference type="PANTHER" id="PTHR24049:SF22">
    <property type="entry name" value="DROSOPHILA CRUMBS HOMOLOG"/>
    <property type="match status" value="1"/>
</dbReference>
<dbReference type="SMART" id="SM00181">
    <property type="entry name" value="EGF"/>
    <property type="match status" value="3"/>
</dbReference>
<evidence type="ECO:0000256" key="3">
    <source>
        <dbReference type="ARBA" id="ARBA00022737"/>
    </source>
</evidence>
<feature type="disulfide bond" evidence="6">
    <location>
        <begin position="104"/>
        <end position="113"/>
    </location>
</feature>
<dbReference type="STRING" id="307972.A0A2G8JKZ4"/>
<reference evidence="8 9" key="1">
    <citation type="journal article" date="2017" name="PLoS Biol.">
        <title>The sea cucumber genome provides insights into morphological evolution and visceral regeneration.</title>
        <authorList>
            <person name="Zhang X."/>
            <person name="Sun L."/>
            <person name="Yuan J."/>
            <person name="Sun Y."/>
            <person name="Gao Y."/>
            <person name="Zhang L."/>
            <person name="Li S."/>
            <person name="Dai H."/>
            <person name="Hamel J.F."/>
            <person name="Liu C."/>
            <person name="Yu Y."/>
            <person name="Liu S."/>
            <person name="Lin W."/>
            <person name="Guo K."/>
            <person name="Jin S."/>
            <person name="Xu P."/>
            <person name="Storey K.B."/>
            <person name="Huan P."/>
            <person name="Zhang T."/>
            <person name="Zhou Y."/>
            <person name="Zhang J."/>
            <person name="Lin C."/>
            <person name="Li X."/>
            <person name="Xing L."/>
            <person name="Huo D."/>
            <person name="Sun M."/>
            <person name="Wang L."/>
            <person name="Mercier A."/>
            <person name="Li F."/>
            <person name="Yang H."/>
            <person name="Xiang J."/>
        </authorList>
    </citation>
    <scope>NUCLEOTIDE SEQUENCE [LARGE SCALE GENOMIC DNA]</scope>
    <source>
        <strain evidence="8">Shaxun</strain>
        <tissue evidence="8">Muscle</tissue>
    </source>
</reference>
<dbReference type="GO" id="GO:0032991">
    <property type="term" value="C:protein-containing complex"/>
    <property type="evidence" value="ECO:0007669"/>
    <property type="project" value="TreeGrafter"/>
</dbReference>
<dbReference type="InterPro" id="IPR000742">
    <property type="entry name" value="EGF"/>
</dbReference>
<dbReference type="PROSITE" id="PS01186">
    <property type="entry name" value="EGF_2"/>
    <property type="match status" value="1"/>
</dbReference>
<dbReference type="Pfam" id="PF00008">
    <property type="entry name" value="EGF"/>
    <property type="match status" value="2"/>
</dbReference>
<evidence type="ECO:0000256" key="5">
    <source>
        <dbReference type="ARBA" id="ARBA00023180"/>
    </source>
</evidence>
<name>A0A2G8JKZ4_STIJA</name>
<dbReference type="EMBL" id="MRZV01001682">
    <property type="protein sequence ID" value="PIK36395.1"/>
    <property type="molecule type" value="Genomic_DNA"/>
</dbReference>
<dbReference type="GO" id="GO:0007157">
    <property type="term" value="P:heterophilic cell-cell adhesion via plasma membrane cell adhesion molecules"/>
    <property type="evidence" value="ECO:0007669"/>
    <property type="project" value="TreeGrafter"/>
</dbReference>
<dbReference type="Proteomes" id="UP000230750">
    <property type="component" value="Unassembled WGS sequence"/>
</dbReference>
<evidence type="ECO:0000256" key="2">
    <source>
        <dbReference type="ARBA" id="ARBA00022729"/>
    </source>
</evidence>
<evidence type="ECO:0000313" key="9">
    <source>
        <dbReference type="Proteomes" id="UP000230750"/>
    </source>
</evidence>
<protein>
    <submittedName>
        <fullName evidence="8">Putative fat-like cadherin-related tumor suppressor-like</fullName>
    </submittedName>
</protein>
<feature type="domain" description="EGF-like" evidence="7">
    <location>
        <begin position="78"/>
        <end position="114"/>
    </location>
</feature>
<keyword evidence="5" id="KW-0325">Glycoprotein</keyword>
<feature type="domain" description="EGF-like" evidence="7">
    <location>
        <begin position="40"/>
        <end position="76"/>
    </location>
</feature>
<dbReference type="FunFam" id="2.10.25.10:FF:000255">
    <property type="entry name" value="Sushi, nidogen and EGF-like domains 1"/>
    <property type="match status" value="1"/>
</dbReference>
<feature type="non-terminal residue" evidence="8">
    <location>
        <position position="115"/>
    </location>
</feature>
<comment type="caution">
    <text evidence="8">The sequence shown here is derived from an EMBL/GenBank/DDBJ whole genome shotgun (WGS) entry which is preliminary data.</text>
</comment>
<keyword evidence="4 6" id="KW-1015">Disulfide bond</keyword>
<feature type="domain" description="EGF-like" evidence="7">
    <location>
        <begin position="1"/>
        <end position="39"/>
    </location>
</feature>
<keyword evidence="1 6" id="KW-0245">EGF-like domain</keyword>
<accession>A0A2G8JKZ4</accession>
<feature type="disulfide bond" evidence="6">
    <location>
        <begin position="66"/>
        <end position="75"/>
    </location>
</feature>
<dbReference type="PROSITE" id="PS00022">
    <property type="entry name" value="EGF_1"/>
    <property type="match status" value="3"/>
</dbReference>
<keyword evidence="9" id="KW-1185">Reference proteome</keyword>
<dbReference type="GO" id="GO:0045197">
    <property type="term" value="P:establishment or maintenance of epithelial cell apical/basal polarity"/>
    <property type="evidence" value="ECO:0007669"/>
    <property type="project" value="TreeGrafter"/>
</dbReference>
<dbReference type="InterPro" id="IPR051022">
    <property type="entry name" value="Notch_Cell-Fate_Det"/>
</dbReference>
<gene>
    <name evidence="8" type="ORF">BSL78_26768</name>
</gene>
<proteinExistence type="predicted"/>
<dbReference type="PROSITE" id="PS50026">
    <property type="entry name" value="EGF_3"/>
    <property type="match status" value="3"/>
</dbReference>
<evidence type="ECO:0000313" key="8">
    <source>
        <dbReference type="EMBL" id="PIK36395.1"/>
    </source>
</evidence>